<evidence type="ECO:0000256" key="3">
    <source>
        <dbReference type="PROSITE-ProRule" id="PRU00050"/>
    </source>
</evidence>
<evidence type="ECO:0000256" key="1">
    <source>
        <dbReference type="ARBA" id="ARBA00022490"/>
    </source>
</evidence>
<dbReference type="CDD" id="cd16432">
    <property type="entry name" value="CheB_Rec"/>
    <property type="match status" value="1"/>
</dbReference>
<keyword evidence="7" id="KW-0489">Methyltransferase</keyword>
<reference evidence="7" key="1">
    <citation type="submission" date="2021-07" db="EMBL/GenBank/DDBJ databases">
        <title>Roseobacter insulae sp. nov., isolated from a tidal flat.</title>
        <authorList>
            <person name="Park S."/>
            <person name="Yoon J.-H."/>
        </authorList>
    </citation>
    <scope>NUCLEOTIDE SEQUENCE</scope>
    <source>
        <strain evidence="7">YSTF-M11</strain>
    </source>
</reference>
<keyword evidence="3 7" id="KW-0378">Hydrolase</keyword>
<evidence type="ECO:0000259" key="6">
    <source>
        <dbReference type="PROSITE" id="PS50122"/>
    </source>
</evidence>
<dbReference type="Proteomes" id="UP001138661">
    <property type="component" value="Unassembled WGS sequence"/>
</dbReference>
<organism evidence="7 8">
    <name type="scientific">Roseobacter insulae</name>
    <dbReference type="NCBI Taxonomy" id="2859783"/>
    <lineage>
        <taxon>Bacteria</taxon>
        <taxon>Pseudomonadati</taxon>
        <taxon>Pseudomonadota</taxon>
        <taxon>Alphaproteobacteria</taxon>
        <taxon>Rhodobacterales</taxon>
        <taxon>Roseobacteraceae</taxon>
        <taxon>Roseobacter</taxon>
    </lineage>
</organism>
<dbReference type="PANTHER" id="PTHR42872:SF6">
    <property type="entry name" value="PROTEIN-GLUTAMATE METHYLESTERASE_PROTEIN-GLUTAMINE GLUTAMINASE"/>
    <property type="match status" value="1"/>
</dbReference>
<keyword evidence="7" id="KW-0808">Transferase</keyword>
<feature type="domain" description="Response regulatory" evidence="5">
    <location>
        <begin position="1"/>
        <end position="108"/>
    </location>
</feature>
<feature type="modified residue" description="4-aspartylphosphate" evidence="4">
    <location>
        <position position="42"/>
    </location>
</feature>
<name>A0A9X1K336_9RHOB</name>
<keyword evidence="8" id="KW-1185">Reference proteome</keyword>
<gene>
    <name evidence="7" type="primary">cheB</name>
    <name evidence="7" type="ORF">KX928_10540</name>
</gene>
<feature type="active site" evidence="3">
    <location>
        <position position="280"/>
    </location>
</feature>
<dbReference type="GO" id="GO:0006935">
    <property type="term" value="P:chemotaxis"/>
    <property type="evidence" value="ECO:0007669"/>
    <property type="project" value="UniProtKB-UniRule"/>
</dbReference>
<proteinExistence type="predicted"/>
<accession>A0A9X1K336</accession>
<dbReference type="GO" id="GO:0000156">
    <property type="term" value="F:phosphorelay response regulator activity"/>
    <property type="evidence" value="ECO:0007669"/>
    <property type="project" value="InterPro"/>
</dbReference>
<dbReference type="InterPro" id="IPR001789">
    <property type="entry name" value="Sig_transdc_resp-reg_receiver"/>
</dbReference>
<dbReference type="Pfam" id="PF01339">
    <property type="entry name" value="CheB_methylest"/>
    <property type="match status" value="1"/>
</dbReference>
<keyword evidence="4" id="KW-0597">Phosphoprotein</keyword>
<keyword evidence="1" id="KW-0963">Cytoplasm</keyword>
<dbReference type="EC" id="3.1.1.61" evidence="7"/>
<dbReference type="InterPro" id="IPR008248">
    <property type="entry name" value="CheB-like"/>
</dbReference>
<dbReference type="GO" id="GO:0008168">
    <property type="term" value="F:methyltransferase activity"/>
    <property type="evidence" value="ECO:0007669"/>
    <property type="project" value="UniProtKB-KW"/>
</dbReference>
<dbReference type="InterPro" id="IPR000673">
    <property type="entry name" value="Sig_transdc_resp-reg_Me-estase"/>
</dbReference>
<dbReference type="GO" id="GO:0005737">
    <property type="term" value="C:cytoplasm"/>
    <property type="evidence" value="ECO:0007669"/>
    <property type="project" value="InterPro"/>
</dbReference>
<dbReference type="AlphaFoldDB" id="A0A9X1K336"/>
<dbReference type="EMBL" id="JAHXDN010000002">
    <property type="protein sequence ID" value="MBW4708222.1"/>
    <property type="molecule type" value="Genomic_DNA"/>
</dbReference>
<dbReference type="GO" id="GO:0008984">
    <property type="term" value="F:protein-glutamate methylesterase activity"/>
    <property type="evidence" value="ECO:0007669"/>
    <property type="project" value="UniProtKB-EC"/>
</dbReference>
<sequence length="350" mass="37708">MRAWIRAVLSADPRLEVVAEASNAVEARDFLRAHKADVVTLDIEMPGMSGLEFLTRLMRARPMPVVMMSSLTAAGSDAAIQALSRGAIDCMVKPSKRFGEELTQDICERVYQAASTRPSQLQRPAQPEQTAQDIMQNIADKGVRRPCRRGAIVLIGASTGGVAALETVLPMLDPEGPPVVVVQHMPGNFLQSFSERLNRQLPQTVFLAQENKALQRGDIVLAPGNGQHTELKRINGSWFCRFSANEPVALHCPSVDVLFSSAEAEAKHVSAALLTGLGRDGAEGLLKLAQAGATTFGQNEDSCVVYGMPKAAKAIGAVQHEVGLDRIGRAICDSHSAKRRAGNRDQRART</sequence>
<dbReference type="PROSITE" id="PS50110">
    <property type="entry name" value="RESPONSE_REGULATORY"/>
    <property type="match status" value="1"/>
</dbReference>
<dbReference type="CDD" id="cd17541">
    <property type="entry name" value="REC_CheB-like"/>
    <property type="match status" value="1"/>
</dbReference>
<evidence type="ECO:0000256" key="4">
    <source>
        <dbReference type="PROSITE-ProRule" id="PRU00169"/>
    </source>
</evidence>
<evidence type="ECO:0000256" key="2">
    <source>
        <dbReference type="ARBA" id="ARBA00022500"/>
    </source>
</evidence>
<evidence type="ECO:0000313" key="8">
    <source>
        <dbReference type="Proteomes" id="UP001138661"/>
    </source>
</evidence>
<feature type="domain" description="CheB-type methylesterase" evidence="6">
    <location>
        <begin position="146"/>
        <end position="331"/>
    </location>
</feature>
<feature type="active site" evidence="3">
    <location>
        <position position="158"/>
    </location>
</feature>
<dbReference type="PROSITE" id="PS50122">
    <property type="entry name" value="CHEB"/>
    <property type="match status" value="1"/>
</dbReference>
<protein>
    <submittedName>
        <fullName evidence="7">Chemotaxis-specific protein-glutamate methyltransferase CheB</fullName>
        <ecNumber evidence="7">3.1.1.61</ecNumber>
    </submittedName>
</protein>
<evidence type="ECO:0000259" key="5">
    <source>
        <dbReference type="PROSITE" id="PS50110"/>
    </source>
</evidence>
<dbReference type="Pfam" id="PF00072">
    <property type="entry name" value="Response_reg"/>
    <property type="match status" value="1"/>
</dbReference>
<evidence type="ECO:0000313" key="7">
    <source>
        <dbReference type="EMBL" id="MBW4708222.1"/>
    </source>
</evidence>
<feature type="active site" evidence="3">
    <location>
        <position position="184"/>
    </location>
</feature>
<dbReference type="PIRSF" id="PIRSF000876">
    <property type="entry name" value="RR_chemtxs_CheB"/>
    <property type="match status" value="1"/>
</dbReference>
<dbReference type="GO" id="GO:0032259">
    <property type="term" value="P:methylation"/>
    <property type="evidence" value="ECO:0007669"/>
    <property type="project" value="UniProtKB-KW"/>
</dbReference>
<dbReference type="PANTHER" id="PTHR42872">
    <property type="entry name" value="PROTEIN-GLUTAMATE METHYLESTERASE/PROTEIN-GLUTAMINE GLUTAMINASE"/>
    <property type="match status" value="1"/>
</dbReference>
<comment type="caution">
    <text evidence="7">The sequence shown here is derived from an EMBL/GenBank/DDBJ whole genome shotgun (WGS) entry which is preliminary data.</text>
</comment>
<dbReference type="NCBIfam" id="NF001965">
    <property type="entry name" value="PRK00742.1"/>
    <property type="match status" value="1"/>
</dbReference>
<keyword evidence="2 3" id="KW-0145">Chemotaxis</keyword>
<dbReference type="SMART" id="SM00448">
    <property type="entry name" value="REC"/>
    <property type="match status" value="1"/>
</dbReference>